<gene>
    <name evidence="1" type="ORF">CIB50_0001455</name>
</gene>
<name>A0A7D7Q0P9_KOCVA</name>
<accession>A0A7D7Q0P9</accession>
<keyword evidence="2" id="KW-1185">Reference proteome</keyword>
<dbReference type="Proteomes" id="UP000216825">
    <property type="component" value="Chromosome"/>
</dbReference>
<reference evidence="2" key="1">
    <citation type="submission" date="2017-08" db="EMBL/GenBank/DDBJ databases">
        <title>Draft Genome Sequence of Kocuria varians 80.</title>
        <authorList>
            <person name="Minaev M."/>
            <person name="Kurbakov K.A."/>
            <person name="Solodovnikova G.I."/>
            <person name="Kuznetsova O.A."/>
            <person name="Lisitsyn A.B."/>
        </authorList>
    </citation>
    <scope>NUCLEOTIDE SEQUENCE [LARGE SCALE GENOMIC DNA]</scope>
    <source>
        <strain evidence="2">80</strain>
    </source>
</reference>
<proteinExistence type="predicted"/>
<reference evidence="1 2" key="2">
    <citation type="submission" date="2020-07" db="EMBL/GenBank/DDBJ databases">
        <title>Genome of starter culture bacteria Kocuria salsicia reveals its technological properties and safety for usage in meat industry.</title>
        <authorList>
            <person name="Michael M."/>
            <person name="Konstantin K."/>
            <person name="Evgenii K."/>
            <person name="Galina S."/>
            <person name="Oksana K."/>
            <person name="Andrei L."/>
        </authorList>
    </citation>
    <scope>NUCLEOTIDE SEQUENCE [LARGE SCALE GENOMIC DNA]</scope>
    <source>
        <strain evidence="1 2">80</strain>
    </source>
</reference>
<evidence type="ECO:0000313" key="2">
    <source>
        <dbReference type="Proteomes" id="UP000216825"/>
    </source>
</evidence>
<dbReference type="AlphaFoldDB" id="A0A7D7Q0P9"/>
<dbReference type="EMBL" id="CP059343">
    <property type="protein sequence ID" value="QMS56739.1"/>
    <property type="molecule type" value="Genomic_DNA"/>
</dbReference>
<protein>
    <submittedName>
        <fullName evidence="1">Uncharacterized protein</fullName>
    </submittedName>
</protein>
<evidence type="ECO:0000313" key="1">
    <source>
        <dbReference type="EMBL" id="QMS56739.1"/>
    </source>
</evidence>
<sequence>MPMTEQRVFFHHLKPYAVPDSLAELHGPASGFVELPHSLYWAPGSRRFNLDEDHGLKRVYVSALAEGTLADVQALVNANRLVEIWDDLILPTRVRDLWEDRFPSLTARPQHA</sequence>
<organism evidence="1 2">
    <name type="scientific">Kocuria varians</name>
    <name type="common">Micrococcus varians</name>
    <dbReference type="NCBI Taxonomy" id="1272"/>
    <lineage>
        <taxon>Bacteria</taxon>
        <taxon>Bacillati</taxon>
        <taxon>Actinomycetota</taxon>
        <taxon>Actinomycetes</taxon>
        <taxon>Micrococcales</taxon>
        <taxon>Micrococcaceae</taxon>
        <taxon>Kocuria</taxon>
    </lineage>
</organism>
<dbReference type="KEGG" id="kvr:CIB50_0001455"/>